<gene>
    <name evidence="12" type="primary">LOC103048480</name>
</gene>
<evidence type="ECO:0000313" key="12">
    <source>
        <dbReference type="RefSeq" id="XP_025027699.1"/>
    </source>
</evidence>
<evidence type="ECO:0000259" key="10">
    <source>
        <dbReference type="PROSITE" id="PS50119"/>
    </source>
</evidence>
<comment type="subcellular location">
    <subcellularLocation>
        <location evidence="1">Cell membrane</location>
        <topology evidence="1">Single-pass type II membrane protein</topology>
    </subcellularLocation>
    <subcellularLocation>
        <location evidence="2">Secreted</location>
    </subcellularLocation>
</comment>
<proteinExistence type="predicted"/>
<keyword evidence="6" id="KW-0862">Zinc</keyword>
<dbReference type="SMART" id="SM00336">
    <property type="entry name" value="BBOX"/>
    <property type="match status" value="1"/>
</dbReference>
<dbReference type="PROSITE" id="PS50041">
    <property type="entry name" value="C_TYPE_LECTIN_2"/>
    <property type="match status" value="1"/>
</dbReference>
<dbReference type="InterPro" id="IPR016187">
    <property type="entry name" value="CTDL_fold"/>
</dbReference>
<dbReference type="Pfam" id="PF00059">
    <property type="entry name" value="Lectin_C"/>
    <property type="match status" value="1"/>
</dbReference>
<dbReference type="Pfam" id="PF00643">
    <property type="entry name" value="zf-B_box"/>
    <property type="match status" value="1"/>
</dbReference>
<keyword evidence="8" id="KW-1133">Transmembrane helix</keyword>
<dbReference type="PROSITE" id="PS50119">
    <property type="entry name" value="ZF_BBOX"/>
    <property type="match status" value="1"/>
</dbReference>
<keyword evidence="3" id="KW-0964">Secreted</keyword>
<evidence type="ECO:0000256" key="6">
    <source>
        <dbReference type="ARBA" id="ARBA00022833"/>
    </source>
</evidence>
<evidence type="ECO:0000256" key="5">
    <source>
        <dbReference type="ARBA" id="ARBA00022771"/>
    </source>
</evidence>
<keyword evidence="8" id="KW-0812">Transmembrane</keyword>
<dbReference type="GO" id="GO:0030246">
    <property type="term" value="F:carbohydrate binding"/>
    <property type="evidence" value="ECO:0007669"/>
    <property type="project" value="UniProtKB-KW"/>
</dbReference>
<dbReference type="KEGG" id="pbi:103048480"/>
<evidence type="ECO:0000259" key="9">
    <source>
        <dbReference type="PROSITE" id="PS50041"/>
    </source>
</evidence>
<dbReference type="SMART" id="SM00034">
    <property type="entry name" value="CLECT"/>
    <property type="match status" value="1"/>
</dbReference>
<sequence length="306" mass="33716">MEEATRQATVDETKWSAEDVCKVHKENLSLFCMEDQIPLCSVCRKSWDHVTHTVIPRNQPENQATGSVWRGENNGFPKSKPTSSSVVGFSNTNTAGFIEKGGAIDGDEDDHSDKHAVIEQWADFSLEEKKEAGTQPNSRVKNSITWIVLILFIVQIVGLVTTIFVFTKAKPHLPPPAAATSCCPPGWHMSQGNCYHVLETEGTWNASQNHCFSLGASLAVFGDLKKLIGAVNVRDSFNHWVGLHRSSEESWKWPDGTVFNNLFEVEGDGPCAYLKNGAVSSADCDIWKKGLCGLKGLMSHKHCRAT</sequence>
<keyword evidence="4" id="KW-0430">Lectin</keyword>
<reference evidence="12" key="1">
    <citation type="submission" date="2025-08" db="UniProtKB">
        <authorList>
            <consortium name="RefSeq"/>
        </authorList>
    </citation>
    <scope>IDENTIFICATION</scope>
    <source>
        <tissue evidence="12">Liver</tissue>
    </source>
</reference>
<dbReference type="RefSeq" id="XP_025027699.1">
    <property type="nucleotide sequence ID" value="XM_025171931.1"/>
</dbReference>
<dbReference type="InterPro" id="IPR050828">
    <property type="entry name" value="C-type_lectin/matrix_domain"/>
</dbReference>
<dbReference type="GeneID" id="103048480"/>
<keyword evidence="5 7" id="KW-0479">Metal-binding</keyword>
<evidence type="ECO:0000256" key="3">
    <source>
        <dbReference type="ARBA" id="ARBA00022525"/>
    </source>
</evidence>
<dbReference type="AlphaFoldDB" id="A0A9F5IMJ4"/>
<dbReference type="OrthoDB" id="8935730at2759"/>
<evidence type="ECO:0000256" key="8">
    <source>
        <dbReference type="SAM" id="Phobius"/>
    </source>
</evidence>
<evidence type="ECO:0000256" key="4">
    <source>
        <dbReference type="ARBA" id="ARBA00022734"/>
    </source>
</evidence>
<dbReference type="InterPro" id="IPR000315">
    <property type="entry name" value="Znf_B-box"/>
</dbReference>
<evidence type="ECO:0000256" key="1">
    <source>
        <dbReference type="ARBA" id="ARBA00004401"/>
    </source>
</evidence>
<feature type="domain" description="C-type lectin" evidence="9">
    <location>
        <begin position="190"/>
        <end position="293"/>
    </location>
</feature>
<evidence type="ECO:0000256" key="7">
    <source>
        <dbReference type="PROSITE-ProRule" id="PRU00024"/>
    </source>
</evidence>
<dbReference type="SUPFAM" id="SSF56436">
    <property type="entry name" value="C-type lectin-like"/>
    <property type="match status" value="1"/>
</dbReference>
<evidence type="ECO:0000256" key="2">
    <source>
        <dbReference type="ARBA" id="ARBA00004613"/>
    </source>
</evidence>
<evidence type="ECO:0000313" key="11">
    <source>
        <dbReference type="Proteomes" id="UP000695026"/>
    </source>
</evidence>
<keyword evidence="11" id="KW-1185">Reference proteome</keyword>
<dbReference type="GO" id="GO:0005576">
    <property type="term" value="C:extracellular region"/>
    <property type="evidence" value="ECO:0007669"/>
    <property type="project" value="UniProtKB-SubCell"/>
</dbReference>
<dbReference type="GO" id="GO:0008270">
    <property type="term" value="F:zinc ion binding"/>
    <property type="evidence" value="ECO:0007669"/>
    <property type="project" value="UniProtKB-KW"/>
</dbReference>
<feature type="domain" description="B box-type" evidence="10">
    <location>
        <begin position="16"/>
        <end position="57"/>
    </location>
</feature>
<dbReference type="InterPro" id="IPR001304">
    <property type="entry name" value="C-type_lectin-like"/>
</dbReference>
<dbReference type="Gene3D" id="3.30.160.60">
    <property type="entry name" value="Classic Zinc Finger"/>
    <property type="match status" value="1"/>
</dbReference>
<dbReference type="OMA" id="QSICEIH"/>
<dbReference type="CDD" id="cd03593">
    <property type="entry name" value="CLECT_NK_receptors_like"/>
    <property type="match status" value="1"/>
</dbReference>
<protein>
    <submittedName>
        <fullName evidence="12">C-type lectin domain family 2 member E-like</fullName>
    </submittedName>
</protein>
<accession>A0A9F5IMJ4</accession>
<dbReference type="Gene3D" id="3.10.100.10">
    <property type="entry name" value="Mannose-Binding Protein A, subunit A"/>
    <property type="match status" value="1"/>
</dbReference>
<dbReference type="InterPro" id="IPR016186">
    <property type="entry name" value="C-type_lectin-like/link_sf"/>
</dbReference>
<dbReference type="PANTHER" id="PTHR45710:SF34">
    <property type="match status" value="1"/>
</dbReference>
<dbReference type="GO" id="GO:0005886">
    <property type="term" value="C:plasma membrane"/>
    <property type="evidence" value="ECO:0007669"/>
    <property type="project" value="UniProtKB-SubCell"/>
</dbReference>
<keyword evidence="5 7" id="KW-0863">Zinc-finger</keyword>
<dbReference type="InterPro" id="IPR033992">
    <property type="entry name" value="NKR-like_CTLD"/>
</dbReference>
<dbReference type="PANTHER" id="PTHR45710">
    <property type="entry name" value="C-TYPE LECTIN DOMAIN-CONTAINING PROTEIN 180"/>
    <property type="match status" value="1"/>
</dbReference>
<dbReference type="Proteomes" id="UP000695026">
    <property type="component" value="Unplaced"/>
</dbReference>
<feature type="transmembrane region" description="Helical" evidence="8">
    <location>
        <begin position="144"/>
        <end position="166"/>
    </location>
</feature>
<name>A0A9F5IMJ4_PYTBI</name>
<keyword evidence="8" id="KW-0472">Membrane</keyword>
<organism evidence="11 12">
    <name type="scientific">Python bivittatus</name>
    <name type="common">Burmese python</name>
    <name type="synonym">Python molurus bivittatus</name>
    <dbReference type="NCBI Taxonomy" id="176946"/>
    <lineage>
        <taxon>Eukaryota</taxon>
        <taxon>Metazoa</taxon>
        <taxon>Chordata</taxon>
        <taxon>Craniata</taxon>
        <taxon>Vertebrata</taxon>
        <taxon>Euteleostomi</taxon>
        <taxon>Lepidosauria</taxon>
        <taxon>Squamata</taxon>
        <taxon>Bifurcata</taxon>
        <taxon>Unidentata</taxon>
        <taxon>Episquamata</taxon>
        <taxon>Toxicofera</taxon>
        <taxon>Serpentes</taxon>
        <taxon>Henophidia</taxon>
        <taxon>Pythonidae</taxon>
        <taxon>Python</taxon>
    </lineage>
</organism>
<dbReference type="SUPFAM" id="SSF57845">
    <property type="entry name" value="B-box zinc-binding domain"/>
    <property type="match status" value="1"/>
</dbReference>